<dbReference type="PANTHER" id="PTHR30543">
    <property type="entry name" value="CHROMATE REDUCTASE"/>
    <property type="match status" value="1"/>
</dbReference>
<evidence type="ECO:0000313" key="3">
    <source>
        <dbReference type="EMBL" id="GLB67751.1"/>
    </source>
</evidence>
<reference evidence="3 4" key="1">
    <citation type="journal article" date="2023" name="Int. J. Syst. Evol. Microbiol.">
        <title>Arthrobacter mangrovi sp. nov., an actinobacterium isolated from the rhizosphere of a mangrove.</title>
        <authorList>
            <person name="Hamada M."/>
            <person name="Saitou S."/>
            <person name="Enomoto N."/>
            <person name="Nanri K."/>
            <person name="Hidaka K."/>
            <person name="Miura T."/>
            <person name="Tamura T."/>
        </authorList>
    </citation>
    <scope>NUCLEOTIDE SEQUENCE [LARGE SCALE GENOMIC DNA]</scope>
    <source>
        <strain evidence="3 4">NBRC 112813</strain>
    </source>
</reference>
<dbReference type="Proteomes" id="UP001209654">
    <property type="component" value="Unassembled WGS sequence"/>
</dbReference>
<keyword evidence="4" id="KW-1185">Reference proteome</keyword>
<evidence type="ECO:0000313" key="4">
    <source>
        <dbReference type="Proteomes" id="UP001209654"/>
    </source>
</evidence>
<gene>
    <name evidence="3" type="ORF">AHIS1636_21910</name>
</gene>
<dbReference type="RefSeq" id="WP_373875820.1">
    <property type="nucleotide sequence ID" value="NZ_BRVS01000008.1"/>
</dbReference>
<proteinExistence type="predicted"/>
<dbReference type="SUPFAM" id="SSF52218">
    <property type="entry name" value="Flavoproteins"/>
    <property type="match status" value="1"/>
</dbReference>
<dbReference type="EMBL" id="BRVS01000008">
    <property type="protein sequence ID" value="GLB67751.1"/>
    <property type="molecule type" value="Genomic_DNA"/>
</dbReference>
<comment type="caution">
    <text evidence="3">The sequence shown here is derived from an EMBL/GenBank/DDBJ whole genome shotgun (WGS) entry which is preliminary data.</text>
</comment>
<protein>
    <submittedName>
        <fullName evidence="3">FMN reductase</fullName>
    </submittedName>
</protein>
<dbReference type="Gene3D" id="3.40.50.360">
    <property type="match status" value="1"/>
</dbReference>
<dbReference type="InterPro" id="IPR005025">
    <property type="entry name" value="FMN_Rdtase-like_dom"/>
</dbReference>
<evidence type="ECO:0000259" key="2">
    <source>
        <dbReference type="Pfam" id="PF03358"/>
    </source>
</evidence>
<feature type="region of interest" description="Disordered" evidence="1">
    <location>
        <begin position="1"/>
        <end position="37"/>
    </location>
</feature>
<name>A0ABQ5MUU0_9MICC</name>
<accession>A0ABQ5MUU0</accession>
<dbReference type="Pfam" id="PF03358">
    <property type="entry name" value="FMN_red"/>
    <property type="match status" value="1"/>
</dbReference>
<feature type="domain" description="NADPH-dependent FMN reductase-like" evidence="2">
    <location>
        <begin position="46"/>
        <end position="191"/>
    </location>
</feature>
<dbReference type="PANTHER" id="PTHR30543:SF21">
    <property type="entry name" value="NAD(P)H-DEPENDENT FMN REDUCTASE LOT6"/>
    <property type="match status" value="1"/>
</dbReference>
<sequence length="236" mass="25441">MSWFKKLFSSKARTEGTPVPAESPAGRHAAAPVTAVPEQVTEQPLPRIAVVTGSTRPGRVNNSVADWVIAELADRSDAVFELVDINDFNLPLLDEPAPAAYQSYQNEHTIAWSAKVAAFDGFIFVANEYNHTVGPALTNALSFLNAEFNNKAAGIVSYGSMGGVRSAEHLRNILAELQVAVVRNQVMFSLFTDFENFSDFKPTEQNAGTLAPMVDQLVPWTKGFAAVRSEAAVAAA</sequence>
<dbReference type="InterPro" id="IPR050712">
    <property type="entry name" value="NAD(P)H-dep_reductase"/>
</dbReference>
<organism evidence="3 4">
    <name type="scientific">Arthrobacter mangrovi</name>
    <dbReference type="NCBI Taxonomy" id="2966350"/>
    <lineage>
        <taxon>Bacteria</taxon>
        <taxon>Bacillati</taxon>
        <taxon>Actinomycetota</taxon>
        <taxon>Actinomycetes</taxon>
        <taxon>Micrococcales</taxon>
        <taxon>Micrococcaceae</taxon>
        <taxon>Arthrobacter</taxon>
    </lineage>
</organism>
<dbReference type="InterPro" id="IPR029039">
    <property type="entry name" value="Flavoprotein-like_sf"/>
</dbReference>
<evidence type="ECO:0000256" key="1">
    <source>
        <dbReference type="SAM" id="MobiDB-lite"/>
    </source>
</evidence>